<dbReference type="InterPro" id="IPR001849">
    <property type="entry name" value="PH_domain"/>
</dbReference>
<dbReference type="SUPFAM" id="SSF56112">
    <property type="entry name" value="Protein kinase-like (PK-like)"/>
    <property type="match status" value="1"/>
</dbReference>
<protein>
    <recommendedName>
        <fullName evidence="2">non-specific serine/threonine protein kinase</fullName>
        <ecNumber evidence="2">2.7.11.1</ecNumber>
    </recommendedName>
</protein>
<evidence type="ECO:0000259" key="13">
    <source>
        <dbReference type="PROSITE" id="PS50011"/>
    </source>
</evidence>
<accession>A0ABQ7JUY1</accession>
<dbReference type="Gene3D" id="1.10.510.10">
    <property type="entry name" value="Transferase(Phosphotransferase) domain 1"/>
    <property type="match status" value="1"/>
</dbReference>
<dbReference type="PROSITE" id="PS50003">
    <property type="entry name" value="PH_DOMAIN"/>
    <property type="match status" value="1"/>
</dbReference>
<dbReference type="InterPro" id="IPR011993">
    <property type="entry name" value="PH-like_dom_sf"/>
</dbReference>
<dbReference type="EC" id="2.7.11.1" evidence="2"/>
<feature type="binding site" evidence="10">
    <location>
        <position position="415"/>
    </location>
    <ligand>
        <name>ATP</name>
        <dbReference type="ChEBI" id="CHEBI:30616"/>
    </ligand>
</feature>
<dbReference type="Gene3D" id="3.90.810.10">
    <property type="entry name" value="CRIB domain"/>
    <property type="match status" value="1"/>
</dbReference>
<dbReference type="PROSITE" id="PS00108">
    <property type="entry name" value="PROTEIN_KINASE_ST"/>
    <property type="match status" value="1"/>
</dbReference>
<feature type="region of interest" description="Disordered" evidence="11">
    <location>
        <begin position="221"/>
        <end position="323"/>
    </location>
</feature>
<evidence type="ECO:0000256" key="1">
    <source>
        <dbReference type="ARBA" id="ARBA00008874"/>
    </source>
</evidence>
<dbReference type="PROSITE" id="PS50108">
    <property type="entry name" value="CRIB"/>
    <property type="match status" value="1"/>
</dbReference>
<organism evidence="15 16">
    <name type="scientific">Linnemannia gamsii</name>
    <dbReference type="NCBI Taxonomy" id="64522"/>
    <lineage>
        <taxon>Eukaryota</taxon>
        <taxon>Fungi</taxon>
        <taxon>Fungi incertae sedis</taxon>
        <taxon>Mucoromycota</taxon>
        <taxon>Mortierellomycotina</taxon>
        <taxon>Mortierellomycetes</taxon>
        <taxon>Mortierellales</taxon>
        <taxon>Mortierellaceae</taxon>
        <taxon>Linnemannia</taxon>
    </lineage>
</organism>
<dbReference type="InterPro" id="IPR036936">
    <property type="entry name" value="CRIB_dom_sf"/>
</dbReference>
<keyword evidence="4" id="KW-0808">Transferase</keyword>
<dbReference type="InterPro" id="IPR011009">
    <property type="entry name" value="Kinase-like_dom_sf"/>
</dbReference>
<evidence type="ECO:0000259" key="12">
    <source>
        <dbReference type="PROSITE" id="PS50003"/>
    </source>
</evidence>
<dbReference type="PROSITE" id="PS50011">
    <property type="entry name" value="PROTEIN_KINASE_DOM"/>
    <property type="match status" value="1"/>
</dbReference>
<reference evidence="15 16" key="1">
    <citation type="journal article" date="2020" name="Fungal Divers.">
        <title>Resolving the Mortierellaceae phylogeny through synthesis of multi-gene phylogenetics and phylogenomics.</title>
        <authorList>
            <person name="Vandepol N."/>
            <person name="Liber J."/>
            <person name="Desiro A."/>
            <person name="Na H."/>
            <person name="Kennedy M."/>
            <person name="Barry K."/>
            <person name="Grigoriev I.V."/>
            <person name="Miller A.N."/>
            <person name="O'Donnell K."/>
            <person name="Stajich J.E."/>
            <person name="Bonito G."/>
        </authorList>
    </citation>
    <scope>NUCLEOTIDE SEQUENCE [LARGE SCALE GENOMIC DNA]</scope>
    <source>
        <strain evidence="15 16">AD045</strain>
    </source>
</reference>
<dbReference type="PANTHER" id="PTHR45832:SF22">
    <property type="entry name" value="SERINE_THREONINE-PROTEIN KINASE SAMKA-RELATED"/>
    <property type="match status" value="1"/>
</dbReference>
<evidence type="ECO:0000256" key="4">
    <source>
        <dbReference type="ARBA" id="ARBA00022679"/>
    </source>
</evidence>
<evidence type="ECO:0000313" key="16">
    <source>
        <dbReference type="Proteomes" id="UP001194696"/>
    </source>
</evidence>
<keyword evidence="5 10" id="KW-0547">Nucleotide-binding</keyword>
<evidence type="ECO:0000256" key="3">
    <source>
        <dbReference type="ARBA" id="ARBA00022527"/>
    </source>
</evidence>
<dbReference type="InterPro" id="IPR033923">
    <property type="entry name" value="PAK_BD"/>
</dbReference>
<dbReference type="InterPro" id="IPR051931">
    <property type="entry name" value="PAK3-like"/>
</dbReference>
<evidence type="ECO:0000256" key="8">
    <source>
        <dbReference type="ARBA" id="ARBA00047899"/>
    </source>
</evidence>
<dbReference type="InterPro" id="IPR000719">
    <property type="entry name" value="Prot_kinase_dom"/>
</dbReference>
<dbReference type="GO" id="GO:0016301">
    <property type="term" value="F:kinase activity"/>
    <property type="evidence" value="ECO:0007669"/>
    <property type="project" value="UniProtKB-KW"/>
</dbReference>
<comment type="catalytic activity">
    <reaction evidence="9">
        <text>L-seryl-[protein] + ATP = O-phospho-L-seryl-[protein] + ADP + H(+)</text>
        <dbReference type="Rhea" id="RHEA:17989"/>
        <dbReference type="Rhea" id="RHEA-COMP:9863"/>
        <dbReference type="Rhea" id="RHEA-COMP:11604"/>
        <dbReference type="ChEBI" id="CHEBI:15378"/>
        <dbReference type="ChEBI" id="CHEBI:29999"/>
        <dbReference type="ChEBI" id="CHEBI:30616"/>
        <dbReference type="ChEBI" id="CHEBI:83421"/>
        <dbReference type="ChEBI" id="CHEBI:456216"/>
        <dbReference type="EC" id="2.7.11.1"/>
    </reaction>
</comment>
<keyword evidence="16" id="KW-1185">Reference proteome</keyword>
<evidence type="ECO:0000256" key="7">
    <source>
        <dbReference type="ARBA" id="ARBA00022840"/>
    </source>
</evidence>
<dbReference type="SMART" id="SM00285">
    <property type="entry name" value="PBD"/>
    <property type="match status" value="1"/>
</dbReference>
<dbReference type="Pfam" id="PF00169">
    <property type="entry name" value="PH"/>
    <property type="match status" value="1"/>
</dbReference>
<comment type="catalytic activity">
    <reaction evidence="8">
        <text>L-threonyl-[protein] + ATP = O-phospho-L-threonyl-[protein] + ADP + H(+)</text>
        <dbReference type="Rhea" id="RHEA:46608"/>
        <dbReference type="Rhea" id="RHEA-COMP:11060"/>
        <dbReference type="Rhea" id="RHEA-COMP:11605"/>
        <dbReference type="ChEBI" id="CHEBI:15378"/>
        <dbReference type="ChEBI" id="CHEBI:30013"/>
        <dbReference type="ChEBI" id="CHEBI:30616"/>
        <dbReference type="ChEBI" id="CHEBI:61977"/>
        <dbReference type="ChEBI" id="CHEBI:456216"/>
        <dbReference type="EC" id="2.7.11.1"/>
    </reaction>
</comment>
<evidence type="ECO:0000256" key="2">
    <source>
        <dbReference type="ARBA" id="ARBA00012513"/>
    </source>
</evidence>
<dbReference type="InterPro" id="IPR000095">
    <property type="entry name" value="CRIB_dom"/>
</dbReference>
<evidence type="ECO:0000256" key="11">
    <source>
        <dbReference type="SAM" id="MobiDB-lite"/>
    </source>
</evidence>
<dbReference type="Gene3D" id="2.30.29.30">
    <property type="entry name" value="Pleckstrin-homology domain (PH domain)/Phosphotyrosine-binding domain (PTB)"/>
    <property type="match status" value="1"/>
</dbReference>
<comment type="similarity">
    <text evidence="1">Belongs to the protein kinase superfamily. STE Ser/Thr protein kinase family. STE20 subfamily.</text>
</comment>
<evidence type="ECO:0000259" key="14">
    <source>
        <dbReference type="PROSITE" id="PS50108"/>
    </source>
</evidence>
<evidence type="ECO:0000256" key="5">
    <source>
        <dbReference type="ARBA" id="ARBA00022741"/>
    </source>
</evidence>
<dbReference type="Pfam" id="PF00786">
    <property type="entry name" value="PBD"/>
    <property type="match status" value="1"/>
</dbReference>
<evidence type="ECO:0000256" key="10">
    <source>
        <dbReference type="PROSITE-ProRule" id="PRU10141"/>
    </source>
</evidence>
<dbReference type="EMBL" id="JAAAIM010000687">
    <property type="protein sequence ID" value="KAG0285237.1"/>
    <property type="molecule type" value="Genomic_DNA"/>
</dbReference>
<dbReference type="SUPFAM" id="SSF50729">
    <property type="entry name" value="PH domain-like"/>
    <property type="match status" value="1"/>
</dbReference>
<evidence type="ECO:0000313" key="15">
    <source>
        <dbReference type="EMBL" id="KAG0285237.1"/>
    </source>
</evidence>
<feature type="domain" description="CRIB" evidence="14">
    <location>
        <begin position="137"/>
        <end position="150"/>
    </location>
</feature>
<dbReference type="Pfam" id="PF00069">
    <property type="entry name" value="Pkinase"/>
    <property type="match status" value="1"/>
</dbReference>
<evidence type="ECO:0000256" key="6">
    <source>
        <dbReference type="ARBA" id="ARBA00022777"/>
    </source>
</evidence>
<dbReference type="Proteomes" id="UP001194696">
    <property type="component" value="Unassembled WGS sequence"/>
</dbReference>
<sequence length="655" mass="72977">MLAADNSDPLAKYKELTPIQQHHHHNHHSPQEHVTTSGVLKHGFISLKEEGLKAFIWSKRYMALRESKLSFHRNESTPHAVVIVPLEDISTVSRTDLKTYCFELITKDRSFFISCKNEEELYSWMHEIYSRSPLLGVSSPTNFVHKVHVDFDPHTGDFTGLPETWTKLLTGSAITKEDYANNPQAVLEVLGFYTDETKRNEQEFEGAIPSDAEGDRRYLHLIPKAGPHSPPSSSSSSSPNHRPERPQRPDRPEGHLRPHIPERSQSIDNLHESPHGHHQNQHLPSLSSVHHDANSSKTLQQPSPLTSPSEPRPPLPGLHQHAADNYADGERPIHEYSSGVADATAALNGHGAAKVAVERRISTMTEAQVMEKLRSVVSCGDPNTLYSKIKKVGQGASGSVYVAKHLSTNSKVAVKQMDLALQPKKELVVNEILIMKESSHPNIVNYLDSFLVRGHELWVVMEYMGGGALTDVIENNKFTESQIAAVCNETCKGLQHLHSQNIIHRDIKSDNVLVDAYGHVKITDFGFCAKLTDQKNKRATLVGTSYWMAPEVVKQKQYGAKVDVWSLGIMAIEMIEQEPPYMDEEPLKALYLIATNGTPTLKSPETLSSELKNFLAVCLCVDVRSRAASKSLLEHDFLRKAGPPSSLQQLFSGSH</sequence>
<dbReference type="PANTHER" id="PTHR45832">
    <property type="entry name" value="SERINE/THREONINE-PROTEIN KINASE SAMKA-RELATED-RELATED"/>
    <property type="match status" value="1"/>
</dbReference>
<keyword evidence="3" id="KW-0723">Serine/threonine-protein kinase</keyword>
<feature type="domain" description="Protein kinase" evidence="13">
    <location>
        <begin position="386"/>
        <end position="638"/>
    </location>
</feature>
<proteinExistence type="inferred from homology"/>
<dbReference type="CDD" id="cd01093">
    <property type="entry name" value="CRIB_PAK_like"/>
    <property type="match status" value="1"/>
</dbReference>
<dbReference type="CDD" id="cd06614">
    <property type="entry name" value="STKc_PAK"/>
    <property type="match status" value="1"/>
</dbReference>
<keyword evidence="6 15" id="KW-0418">Kinase</keyword>
<feature type="compositionally biased region" description="Basic and acidic residues" evidence="11">
    <location>
        <begin position="241"/>
        <end position="262"/>
    </location>
</feature>
<dbReference type="InterPro" id="IPR017441">
    <property type="entry name" value="Protein_kinase_ATP_BS"/>
</dbReference>
<keyword evidence="7 10" id="KW-0067">ATP-binding</keyword>
<gene>
    <name evidence="15" type="primary">CLA4_2</name>
    <name evidence="15" type="ORF">BGZ96_010469</name>
</gene>
<dbReference type="SMART" id="SM00233">
    <property type="entry name" value="PH"/>
    <property type="match status" value="1"/>
</dbReference>
<feature type="compositionally biased region" description="Polar residues" evidence="11">
    <location>
        <begin position="295"/>
        <end position="309"/>
    </location>
</feature>
<name>A0ABQ7JUY1_9FUNG</name>
<feature type="domain" description="PH" evidence="12">
    <location>
        <begin position="38"/>
        <end position="133"/>
    </location>
</feature>
<dbReference type="InterPro" id="IPR008271">
    <property type="entry name" value="Ser/Thr_kinase_AS"/>
</dbReference>
<comment type="caution">
    <text evidence="15">The sequence shown here is derived from an EMBL/GenBank/DDBJ whole genome shotgun (WGS) entry which is preliminary data.</text>
</comment>
<dbReference type="PROSITE" id="PS00107">
    <property type="entry name" value="PROTEIN_KINASE_ATP"/>
    <property type="match status" value="1"/>
</dbReference>
<evidence type="ECO:0000256" key="9">
    <source>
        <dbReference type="ARBA" id="ARBA00048679"/>
    </source>
</evidence>
<dbReference type="SMART" id="SM00220">
    <property type="entry name" value="S_TKc"/>
    <property type="match status" value="1"/>
</dbReference>
<dbReference type="CDD" id="cd13279">
    <property type="entry name" value="PH_Cla4_Ste20"/>
    <property type="match status" value="1"/>
</dbReference>
<dbReference type="Gene3D" id="3.30.200.20">
    <property type="entry name" value="Phosphorylase Kinase, domain 1"/>
    <property type="match status" value="1"/>
</dbReference>